<gene>
    <name evidence="1" type="ORF">EYF80_034716</name>
</gene>
<evidence type="ECO:0000313" key="1">
    <source>
        <dbReference type="EMBL" id="TNN55087.1"/>
    </source>
</evidence>
<sequence>MYRLDRGGGAYLAGTVGEPERWKWMFCHLPSRRCQMRVSSACAVRGTPPPSMYCKRWKSVPSTKLPKASGSKDVRPGSQIFLEEMHSHTESLGLTGRTGDGNCLRDDIIVFTKTV</sequence>
<evidence type="ECO:0000313" key="2">
    <source>
        <dbReference type="Proteomes" id="UP000314294"/>
    </source>
</evidence>
<proteinExistence type="predicted"/>
<accession>A0A4Z2GNF0</accession>
<organism evidence="1 2">
    <name type="scientific">Liparis tanakae</name>
    <name type="common">Tanaka's snailfish</name>
    <dbReference type="NCBI Taxonomy" id="230148"/>
    <lineage>
        <taxon>Eukaryota</taxon>
        <taxon>Metazoa</taxon>
        <taxon>Chordata</taxon>
        <taxon>Craniata</taxon>
        <taxon>Vertebrata</taxon>
        <taxon>Euteleostomi</taxon>
        <taxon>Actinopterygii</taxon>
        <taxon>Neopterygii</taxon>
        <taxon>Teleostei</taxon>
        <taxon>Neoteleostei</taxon>
        <taxon>Acanthomorphata</taxon>
        <taxon>Eupercaria</taxon>
        <taxon>Perciformes</taxon>
        <taxon>Cottioidei</taxon>
        <taxon>Cottales</taxon>
        <taxon>Liparidae</taxon>
        <taxon>Liparis</taxon>
    </lineage>
</organism>
<reference evidence="1 2" key="1">
    <citation type="submission" date="2019-03" db="EMBL/GenBank/DDBJ databases">
        <title>First draft genome of Liparis tanakae, snailfish: a comprehensive survey of snailfish specific genes.</title>
        <authorList>
            <person name="Kim W."/>
            <person name="Song I."/>
            <person name="Jeong J.-H."/>
            <person name="Kim D."/>
            <person name="Kim S."/>
            <person name="Ryu S."/>
            <person name="Song J.Y."/>
            <person name="Lee S.K."/>
        </authorList>
    </citation>
    <scope>NUCLEOTIDE SEQUENCE [LARGE SCALE GENOMIC DNA]</scope>
    <source>
        <tissue evidence="1">Muscle</tissue>
    </source>
</reference>
<dbReference type="EMBL" id="SRLO01000466">
    <property type="protein sequence ID" value="TNN55087.1"/>
    <property type="molecule type" value="Genomic_DNA"/>
</dbReference>
<dbReference type="Proteomes" id="UP000314294">
    <property type="component" value="Unassembled WGS sequence"/>
</dbReference>
<dbReference type="AlphaFoldDB" id="A0A4Z2GNF0"/>
<protein>
    <submittedName>
        <fullName evidence="1">Uncharacterized protein</fullName>
    </submittedName>
</protein>
<comment type="caution">
    <text evidence="1">The sequence shown here is derived from an EMBL/GenBank/DDBJ whole genome shotgun (WGS) entry which is preliminary data.</text>
</comment>
<name>A0A4Z2GNF0_9TELE</name>
<keyword evidence="2" id="KW-1185">Reference proteome</keyword>